<organism evidence="3 4">
    <name type="scientific">Halomarinibacterium sedimenti</name>
    <dbReference type="NCBI Taxonomy" id="2857106"/>
    <lineage>
        <taxon>Bacteria</taxon>
        <taxon>Pseudomonadati</taxon>
        <taxon>Bacteroidota</taxon>
        <taxon>Flavobacteriia</taxon>
        <taxon>Flavobacteriales</taxon>
        <taxon>Flavobacteriaceae</taxon>
        <taxon>Halomarinibacterium</taxon>
    </lineage>
</organism>
<dbReference type="PANTHER" id="PTHR11533">
    <property type="entry name" value="PROTEASE M1 ZINC METALLOPROTEASE"/>
    <property type="match status" value="1"/>
</dbReference>
<dbReference type="Pfam" id="PF01433">
    <property type="entry name" value="Peptidase_M1"/>
    <property type="match status" value="1"/>
</dbReference>
<evidence type="ECO:0000259" key="2">
    <source>
        <dbReference type="Pfam" id="PF17900"/>
    </source>
</evidence>
<dbReference type="GO" id="GO:0070006">
    <property type="term" value="F:metalloaminopeptidase activity"/>
    <property type="evidence" value="ECO:0007669"/>
    <property type="project" value="TreeGrafter"/>
</dbReference>
<dbReference type="GO" id="GO:0016020">
    <property type="term" value="C:membrane"/>
    <property type="evidence" value="ECO:0007669"/>
    <property type="project" value="TreeGrafter"/>
</dbReference>
<feature type="domain" description="Aminopeptidase N-like N-terminal" evidence="2">
    <location>
        <begin position="31"/>
        <end position="184"/>
    </location>
</feature>
<sequence length="684" mass="79859">MRYTFFLFIFFTTALNAQQNDLVDFITIDATVEPIAVEERVEGTVRVTFKMIQRADSVYLDAKKMMITDYALEGVTVKASEDKIWLINSFEKDMTYTAFFSYEATPKQALYFTKNQIWTQGQGKYTSHWLPSIDDMNDKIEFDLQIMAPSEFTVAANGRLDKFILYDDKIAWKFDMQQPMSSYLVAFAIGDFKMKKIESESGIPIELYIATKDSLKREPTYRYTKEIFDFLEEEIGVAYPWQNYKQVPVSDFLYAGMENTGCTIFSEAFVVDGTGFVDRNYVNVNAHELAHQWFGNLVTETEGNHHWLHEGFATYYALLAEKEIFGENYYYWKLFNSAEQLQAMSDIGKGESLLNPKASSLTFYEKGAWALHILKELIGEEAFKLAVENYLLKHQFYNVTTEDFLDSVRANTFVEITQWEEDWLHQSAFKAEQAYQSLKKSSFMQQFFEVSAVRAIPISEKKPLLKQAIISGNDFIGQEAVYQLAFEDFTEVSELYRTALKTNNLLIRQAVAMSMDKIPLEFESEYKTLLEDASYLTMEAALYNLWVSFPEKRNEYLEKTKDLVGFQDKNIRQLWLGLALFTEGYSDSEKPQMLSELLSYSREDYSFEIREKAFDYLYSMRIQHDDFIKSLVNACTHHYWRFRDGAREMLDDFMAKEPNKEKVLALFSSYSEKEKAYLKRKLNL</sequence>
<keyword evidence="4" id="KW-1185">Reference proteome</keyword>
<reference evidence="3" key="1">
    <citation type="submission" date="2021-07" db="EMBL/GenBank/DDBJ databases">
        <title>Aureisphaera sp. CAU 1614 isolated from sea sediment.</title>
        <authorList>
            <person name="Kim W."/>
        </authorList>
    </citation>
    <scope>NUCLEOTIDE SEQUENCE</scope>
    <source>
        <strain evidence="3">CAU 1614</strain>
    </source>
</reference>
<dbReference type="EMBL" id="JAHWDP010000002">
    <property type="protein sequence ID" value="MBW2937658.1"/>
    <property type="molecule type" value="Genomic_DNA"/>
</dbReference>
<dbReference type="RefSeq" id="WP_219052076.1">
    <property type="nucleotide sequence ID" value="NZ_JAHWDP010000002.1"/>
</dbReference>
<dbReference type="CDD" id="cd09603">
    <property type="entry name" value="M1_APN_like"/>
    <property type="match status" value="1"/>
</dbReference>
<dbReference type="GO" id="GO:0008270">
    <property type="term" value="F:zinc ion binding"/>
    <property type="evidence" value="ECO:0007669"/>
    <property type="project" value="InterPro"/>
</dbReference>
<dbReference type="Proteomes" id="UP001138686">
    <property type="component" value="Unassembled WGS sequence"/>
</dbReference>
<name>A0A9X1FNV9_9FLAO</name>
<dbReference type="AlphaFoldDB" id="A0A9X1FNV9"/>
<dbReference type="Pfam" id="PF17900">
    <property type="entry name" value="Peptidase_M1_N"/>
    <property type="match status" value="1"/>
</dbReference>
<dbReference type="GO" id="GO:0043171">
    <property type="term" value="P:peptide catabolic process"/>
    <property type="evidence" value="ECO:0007669"/>
    <property type="project" value="TreeGrafter"/>
</dbReference>
<dbReference type="PANTHER" id="PTHR11533:SF174">
    <property type="entry name" value="PUROMYCIN-SENSITIVE AMINOPEPTIDASE-RELATED"/>
    <property type="match status" value="1"/>
</dbReference>
<dbReference type="InterPro" id="IPR050344">
    <property type="entry name" value="Peptidase_M1_aminopeptidases"/>
</dbReference>
<dbReference type="GO" id="GO:0042277">
    <property type="term" value="F:peptide binding"/>
    <property type="evidence" value="ECO:0007669"/>
    <property type="project" value="TreeGrafter"/>
</dbReference>
<protein>
    <submittedName>
        <fullName evidence="3">M1 family metallopeptidase</fullName>
    </submittedName>
</protein>
<comment type="caution">
    <text evidence="3">The sequence shown here is derived from an EMBL/GenBank/DDBJ whole genome shotgun (WGS) entry which is preliminary data.</text>
</comment>
<gene>
    <name evidence="3" type="ORF">KXJ69_06040</name>
</gene>
<dbReference type="GO" id="GO:0005737">
    <property type="term" value="C:cytoplasm"/>
    <property type="evidence" value="ECO:0007669"/>
    <property type="project" value="TreeGrafter"/>
</dbReference>
<accession>A0A9X1FNV9</accession>
<evidence type="ECO:0000313" key="4">
    <source>
        <dbReference type="Proteomes" id="UP001138686"/>
    </source>
</evidence>
<feature type="domain" description="Peptidase M1 membrane alanine aminopeptidase" evidence="1">
    <location>
        <begin position="223"/>
        <end position="419"/>
    </location>
</feature>
<evidence type="ECO:0000313" key="3">
    <source>
        <dbReference type="EMBL" id="MBW2937658.1"/>
    </source>
</evidence>
<dbReference type="InterPro" id="IPR014782">
    <property type="entry name" value="Peptidase_M1_dom"/>
</dbReference>
<proteinExistence type="predicted"/>
<dbReference type="InterPro" id="IPR045357">
    <property type="entry name" value="Aminopeptidase_N-like_N"/>
</dbReference>
<dbReference type="GO" id="GO:0005615">
    <property type="term" value="C:extracellular space"/>
    <property type="evidence" value="ECO:0007669"/>
    <property type="project" value="TreeGrafter"/>
</dbReference>
<evidence type="ECO:0000259" key="1">
    <source>
        <dbReference type="Pfam" id="PF01433"/>
    </source>
</evidence>